<feature type="region of interest" description="Disordered" evidence="1">
    <location>
        <begin position="1"/>
        <end position="24"/>
    </location>
</feature>
<comment type="caution">
    <text evidence="3">The sequence shown here is derived from an EMBL/GenBank/DDBJ whole genome shotgun (WGS) entry which is preliminary data.</text>
</comment>
<feature type="compositionally biased region" description="Polar residues" evidence="1">
    <location>
        <begin position="1"/>
        <end position="11"/>
    </location>
</feature>
<dbReference type="PANTHER" id="PTHR33429">
    <property type="entry name" value="OS02G0708000 PROTEIN-RELATED"/>
    <property type="match status" value="1"/>
</dbReference>
<name>A0A835Q823_VANPL</name>
<evidence type="ECO:0000313" key="4">
    <source>
        <dbReference type="Proteomes" id="UP000639772"/>
    </source>
</evidence>
<keyword evidence="2" id="KW-0472">Membrane</keyword>
<dbReference type="PANTHER" id="PTHR33429:SF7">
    <property type="entry name" value="OS02G0708000 PROTEIN"/>
    <property type="match status" value="1"/>
</dbReference>
<keyword evidence="2" id="KW-0812">Transmembrane</keyword>
<dbReference type="EMBL" id="JADCNM010000011">
    <property type="protein sequence ID" value="KAG0462987.1"/>
    <property type="molecule type" value="Genomic_DNA"/>
</dbReference>
<accession>A0A835Q823</accession>
<proteinExistence type="predicted"/>
<evidence type="ECO:0000256" key="1">
    <source>
        <dbReference type="SAM" id="MobiDB-lite"/>
    </source>
</evidence>
<dbReference type="AlphaFoldDB" id="A0A835Q823"/>
<evidence type="ECO:0000313" key="3">
    <source>
        <dbReference type="EMBL" id="KAG0462987.1"/>
    </source>
</evidence>
<reference evidence="3 4" key="1">
    <citation type="journal article" date="2020" name="Nat. Food">
        <title>A phased Vanilla planifolia genome enables genetic improvement of flavour and production.</title>
        <authorList>
            <person name="Hasing T."/>
            <person name="Tang H."/>
            <person name="Brym M."/>
            <person name="Khazi F."/>
            <person name="Huang T."/>
            <person name="Chambers A.H."/>
        </authorList>
    </citation>
    <scope>NUCLEOTIDE SEQUENCE [LARGE SCALE GENOMIC DNA]</scope>
    <source>
        <tissue evidence="3">Leaf</tissue>
    </source>
</reference>
<feature type="transmembrane region" description="Helical" evidence="2">
    <location>
        <begin position="30"/>
        <end position="51"/>
    </location>
</feature>
<gene>
    <name evidence="3" type="ORF">HPP92_021463</name>
</gene>
<keyword evidence="2" id="KW-1133">Transmembrane helix</keyword>
<dbReference type="Proteomes" id="UP000639772">
    <property type="component" value="Chromosome 11"/>
</dbReference>
<organism evidence="3 4">
    <name type="scientific">Vanilla planifolia</name>
    <name type="common">Vanilla</name>
    <dbReference type="NCBI Taxonomy" id="51239"/>
    <lineage>
        <taxon>Eukaryota</taxon>
        <taxon>Viridiplantae</taxon>
        <taxon>Streptophyta</taxon>
        <taxon>Embryophyta</taxon>
        <taxon>Tracheophyta</taxon>
        <taxon>Spermatophyta</taxon>
        <taxon>Magnoliopsida</taxon>
        <taxon>Liliopsida</taxon>
        <taxon>Asparagales</taxon>
        <taxon>Orchidaceae</taxon>
        <taxon>Vanilloideae</taxon>
        <taxon>Vanilleae</taxon>
        <taxon>Vanilla</taxon>
    </lineage>
</organism>
<protein>
    <submittedName>
        <fullName evidence="3">Uncharacterized protein</fullName>
    </submittedName>
</protein>
<sequence>MSTIPQSTAQYTPRPPTTSSSHPNGSYGPVFAVLAVIAVLAVSACVVGRLCGRRLRREEG</sequence>
<evidence type="ECO:0000256" key="2">
    <source>
        <dbReference type="SAM" id="Phobius"/>
    </source>
</evidence>